<dbReference type="AlphaFoldDB" id="H3GSU8"/>
<dbReference type="InterPro" id="IPR005654">
    <property type="entry name" value="ATPase_AFG1-like"/>
</dbReference>
<dbReference type="Proteomes" id="UP000005238">
    <property type="component" value="Unassembled WGS sequence"/>
</dbReference>
<feature type="compositionally biased region" description="Acidic residues" evidence="3">
    <location>
        <begin position="266"/>
        <end position="275"/>
    </location>
</feature>
<keyword evidence="2" id="KW-0067">ATP-binding</keyword>
<dbReference type="VEuPathDB" id="FungiDB:KRP22_9221"/>
<dbReference type="EMBL" id="DS566043">
    <property type="status" value="NOT_ANNOTATED_CDS"/>
    <property type="molecule type" value="Genomic_DNA"/>
</dbReference>
<dbReference type="GO" id="GO:0005524">
    <property type="term" value="F:ATP binding"/>
    <property type="evidence" value="ECO:0007669"/>
    <property type="project" value="UniProtKB-KW"/>
</dbReference>
<reference evidence="5" key="1">
    <citation type="journal article" date="2006" name="Science">
        <title>Phytophthora genome sequences uncover evolutionary origins and mechanisms of pathogenesis.</title>
        <authorList>
            <person name="Tyler B.M."/>
            <person name="Tripathy S."/>
            <person name="Zhang X."/>
            <person name="Dehal P."/>
            <person name="Jiang R.H."/>
            <person name="Aerts A."/>
            <person name="Arredondo F.D."/>
            <person name="Baxter L."/>
            <person name="Bensasson D."/>
            <person name="Beynon J.L."/>
            <person name="Chapman J."/>
            <person name="Damasceno C.M."/>
            <person name="Dorrance A.E."/>
            <person name="Dou D."/>
            <person name="Dickerman A.W."/>
            <person name="Dubchak I.L."/>
            <person name="Garbelotto M."/>
            <person name="Gijzen M."/>
            <person name="Gordon S.G."/>
            <person name="Govers F."/>
            <person name="Grunwald N.J."/>
            <person name="Huang W."/>
            <person name="Ivors K.L."/>
            <person name="Jones R.W."/>
            <person name="Kamoun S."/>
            <person name="Krampis K."/>
            <person name="Lamour K.H."/>
            <person name="Lee M.K."/>
            <person name="McDonald W.H."/>
            <person name="Medina M."/>
            <person name="Meijer H.J."/>
            <person name="Nordberg E.K."/>
            <person name="Maclean D.J."/>
            <person name="Ospina-Giraldo M.D."/>
            <person name="Morris P.F."/>
            <person name="Phuntumart V."/>
            <person name="Putnam N.H."/>
            <person name="Rash S."/>
            <person name="Rose J.K."/>
            <person name="Sakihama Y."/>
            <person name="Salamov A.A."/>
            <person name="Savidor A."/>
            <person name="Scheuring C.F."/>
            <person name="Smith B.M."/>
            <person name="Sobral B.W."/>
            <person name="Terry A."/>
            <person name="Torto-Alalibo T.A."/>
            <person name="Win J."/>
            <person name="Xu Z."/>
            <person name="Zhang H."/>
            <person name="Grigoriev I.V."/>
            <person name="Rokhsar D.S."/>
            <person name="Boore J.L."/>
        </authorList>
    </citation>
    <scope>NUCLEOTIDE SEQUENCE [LARGE SCALE GENOMIC DNA]</scope>
    <source>
        <strain evidence="5">Pr102</strain>
    </source>
</reference>
<dbReference type="VEuPathDB" id="FungiDB:KRP23_12235"/>
<keyword evidence="1" id="KW-0547">Nucleotide-binding</keyword>
<proteinExistence type="predicted"/>
<dbReference type="EnsemblProtists" id="Phyra80115">
    <property type="protein sequence ID" value="Phyra80115"/>
    <property type="gene ID" value="Phyra80115"/>
</dbReference>
<dbReference type="PANTHER" id="PTHR12169">
    <property type="entry name" value="ATPASE N2B"/>
    <property type="match status" value="1"/>
</dbReference>
<dbReference type="GO" id="GO:0005739">
    <property type="term" value="C:mitochondrion"/>
    <property type="evidence" value="ECO:0000318"/>
    <property type="project" value="GO_Central"/>
</dbReference>
<sequence>MVINSSAAAGTPSWQFGLQGTGNYSAVAFDGARHGEIFERRTGQAHLNAVKREFEQLWDEGRLKEPADACARVHGVLCDPIKPKEPAPAFEHIPCASYSWAELAHGTDLAPMYRSQVGRMSCDAEWLRAEEGTFTGHLLQLSRQVQQAEASAFSVVFVSDIPLLNAERLNQMRRFTTFVDCVYGRGVRLHCLAPERPERLYQVDVNMKSNGDEVFAFDRTVSRLTEMGSEAYLLAHSERREEFHGQCRAHLFLAPGTEGIAKDPVENEEECEEYEEPRAASAGK</sequence>
<evidence type="ECO:0000313" key="4">
    <source>
        <dbReference type="EnsemblProtists" id="Phyra80115"/>
    </source>
</evidence>
<dbReference type="eggNOG" id="KOG2383">
    <property type="taxonomic scope" value="Eukaryota"/>
</dbReference>
<evidence type="ECO:0000256" key="2">
    <source>
        <dbReference type="ARBA" id="ARBA00022840"/>
    </source>
</evidence>
<dbReference type="Pfam" id="PF03969">
    <property type="entry name" value="AFG1_ATPase"/>
    <property type="match status" value="1"/>
</dbReference>
<organism evidence="4 5">
    <name type="scientific">Phytophthora ramorum</name>
    <name type="common">Sudden oak death agent</name>
    <dbReference type="NCBI Taxonomy" id="164328"/>
    <lineage>
        <taxon>Eukaryota</taxon>
        <taxon>Sar</taxon>
        <taxon>Stramenopiles</taxon>
        <taxon>Oomycota</taxon>
        <taxon>Peronosporomycetes</taxon>
        <taxon>Peronosporales</taxon>
        <taxon>Peronosporaceae</taxon>
        <taxon>Phytophthora</taxon>
    </lineage>
</organism>
<evidence type="ECO:0000313" key="5">
    <source>
        <dbReference type="Proteomes" id="UP000005238"/>
    </source>
</evidence>
<dbReference type="PANTHER" id="PTHR12169:SF6">
    <property type="entry name" value="AFG1-LIKE ATPASE"/>
    <property type="match status" value="1"/>
</dbReference>
<dbReference type="InParanoid" id="H3GSU8"/>
<reference evidence="4" key="2">
    <citation type="submission" date="2015-06" db="UniProtKB">
        <authorList>
            <consortium name="EnsemblProtists"/>
        </authorList>
    </citation>
    <scope>IDENTIFICATION</scope>
    <source>
        <strain evidence="4">Pr102</strain>
    </source>
</reference>
<accession>H3GSU8</accession>
<protein>
    <submittedName>
        <fullName evidence="4">Uncharacterized protein</fullName>
    </submittedName>
</protein>
<name>H3GSU8_PHYRM</name>
<feature type="region of interest" description="Disordered" evidence="3">
    <location>
        <begin position="262"/>
        <end position="284"/>
    </location>
</feature>
<dbReference type="HOGENOM" id="CLU_981665_0_0_1"/>
<evidence type="ECO:0000256" key="3">
    <source>
        <dbReference type="SAM" id="MobiDB-lite"/>
    </source>
</evidence>
<keyword evidence="5" id="KW-1185">Reference proteome</keyword>
<dbReference type="GO" id="GO:0016887">
    <property type="term" value="F:ATP hydrolysis activity"/>
    <property type="evidence" value="ECO:0000318"/>
    <property type="project" value="GO_Central"/>
</dbReference>
<dbReference type="GO" id="GO:0005737">
    <property type="term" value="C:cytoplasm"/>
    <property type="evidence" value="ECO:0000318"/>
    <property type="project" value="GO_Central"/>
</dbReference>
<evidence type="ECO:0000256" key="1">
    <source>
        <dbReference type="ARBA" id="ARBA00022741"/>
    </source>
</evidence>